<keyword evidence="1" id="KW-0472">Membrane</keyword>
<dbReference type="Proteomes" id="UP001595665">
    <property type="component" value="Unassembled WGS sequence"/>
</dbReference>
<feature type="transmembrane region" description="Helical" evidence="1">
    <location>
        <begin position="250"/>
        <end position="269"/>
    </location>
</feature>
<evidence type="ECO:0000313" key="3">
    <source>
        <dbReference type="Proteomes" id="UP001595665"/>
    </source>
</evidence>
<keyword evidence="1" id="KW-1133">Transmembrane helix</keyword>
<dbReference type="EMBL" id="JBHRVV010000001">
    <property type="protein sequence ID" value="MFC3456856.1"/>
    <property type="molecule type" value="Genomic_DNA"/>
</dbReference>
<name>A0ABV7PH39_9BURK</name>
<feature type="transmembrane region" description="Helical" evidence="1">
    <location>
        <begin position="62"/>
        <end position="81"/>
    </location>
</feature>
<feature type="transmembrane region" description="Helical" evidence="1">
    <location>
        <begin position="134"/>
        <end position="155"/>
    </location>
</feature>
<protein>
    <submittedName>
        <fullName evidence="2">DUF2243 domain-containing protein</fullName>
    </submittedName>
</protein>
<reference evidence="3" key="1">
    <citation type="journal article" date="2019" name="Int. J. Syst. Evol. Microbiol.">
        <title>The Global Catalogue of Microorganisms (GCM) 10K type strain sequencing project: providing services to taxonomists for standard genome sequencing and annotation.</title>
        <authorList>
            <consortium name="The Broad Institute Genomics Platform"/>
            <consortium name="The Broad Institute Genome Sequencing Center for Infectious Disease"/>
            <person name="Wu L."/>
            <person name="Ma J."/>
        </authorList>
    </citation>
    <scope>NUCLEOTIDE SEQUENCE [LARGE SCALE GENOMIC DNA]</scope>
    <source>
        <strain evidence="3">CCM 7480</strain>
    </source>
</reference>
<comment type="caution">
    <text evidence="2">The sequence shown here is derived from an EMBL/GenBank/DDBJ whole genome shotgun (WGS) entry which is preliminary data.</text>
</comment>
<evidence type="ECO:0000313" key="2">
    <source>
        <dbReference type="EMBL" id="MFC3456856.1"/>
    </source>
</evidence>
<keyword evidence="3" id="KW-1185">Reference proteome</keyword>
<organism evidence="2 3">
    <name type="scientific">Massilia haematophila</name>
    <dbReference type="NCBI Taxonomy" id="457923"/>
    <lineage>
        <taxon>Bacteria</taxon>
        <taxon>Pseudomonadati</taxon>
        <taxon>Pseudomonadota</taxon>
        <taxon>Betaproteobacteria</taxon>
        <taxon>Burkholderiales</taxon>
        <taxon>Oxalobacteraceae</taxon>
        <taxon>Telluria group</taxon>
        <taxon>Massilia</taxon>
    </lineage>
</organism>
<feature type="transmembrane region" description="Helical" evidence="1">
    <location>
        <begin position="16"/>
        <end position="41"/>
    </location>
</feature>
<evidence type="ECO:0000256" key="1">
    <source>
        <dbReference type="SAM" id="Phobius"/>
    </source>
</evidence>
<proteinExistence type="predicted"/>
<feature type="transmembrane region" description="Helical" evidence="1">
    <location>
        <begin position="175"/>
        <end position="192"/>
    </location>
</feature>
<gene>
    <name evidence="2" type="ORF">ACFOPH_01135</name>
</gene>
<dbReference type="Pfam" id="PF10002">
    <property type="entry name" value="DUF2243"/>
    <property type="match status" value="1"/>
</dbReference>
<dbReference type="RefSeq" id="WP_379732935.1">
    <property type="nucleotide sequence ID" value="NZ_JBHRVV010000001.1"/>
</dbReference>
<feature type="transmembrane region" description="Helical" evidence="1">
    <location>
        <begin position="101"/>
        <end position="122"/>
    </location>
</feature>
<accession>A0ABV7PH39</accession>
<dbReference type="InterPro" id="IPR018719">
    <property type="entry name" value="DUF2243_membrane"/>
</dbReference>
<sequence length="272" mass="29207">MTVRQSDAHAIPALRALGWAGFLLGFALGGFFDGILLHQILQWHHLLSLVTRPPFQDIRVQIMADGLFHLLMYVIAFAGLWKLWKGRHSFGAPGGDRLLLANAAIGFGAWHMIDGVLSHWILGIHRIRLDSDNVLFWDLLWFVVFGVAVAALGWWLRRSNGSMNGSGTLGGKAGATALVLAVLVGGPVAALPPPGVNTVMVFFKPGTTPNQVFAGIEAVDGRILWSAPSGDVWALDVADQGKTPLLYRHGAFLVSNSMLAVGCLAWTSAKGS</sequence>
<keyword evidence="1" id="KW-0812">Transmembrane</keyword>